<comment type="subcellular location">
    <subcellularLocation>
        <location evidence="1">Cytoplasm</location>
    </subcellularLocation>
</comment>
<dbReference type="PANTHER" id="PTHR13463:SF3">
    <property type="entry name" value="PROTEIN C10"/>
    <property type="match status" value="1"/>
</dbReference>
<reference evidence="5" key="1">
    <citation type="submission" date="2021-01" db="EMBL/GenBank/DDBJ databases">
        <authorList>
            <person name="Corre E."/>
            <person name="Pelletier E."/>
            <person name="Niang G."/>
            <person name="Scheremetjew M."/>
            <person name="Finn R."/>
            <person name="Kale V."/>
            <person name="Holt S."/>
            <person name="Cochrane G."/>
            <person name="Meng A."/>
            <person name="Brown T."/>
            <person name="Cohen L."/>
        </authorList>
    </citation>
    <scope>NUCLEOTIDE SEQUENCE</scope>
    <source>
        <strain evidence="5">CCAP979/52</strain>
    </source>
</reference>
<accession>A0A7S0MRD7</accession>
<dbReference type="EMBL" id="HBEZ01046090">
    <property type="protein sequence ID" value="CAD8648150.1"/>
    <property type="molecule type" value="Transcribed_RNA"/>
</dbReference>
<evidence type="ECO:0000256" key="1">
    <source>
        <dbReference type="ARBA" id="ARBA00004496"/>
    </source>
</evidence>
<name>A0A7S0MRD7_9CRYP</name>
<sequence length="114" mass="12291">MASDPSLTIDQARVAASEAVALFNIPENAARLQAAQNECAGDISKFFMLCIPIATEILGQVITKYGFEPTQAGAMKFTSELQKHHDDPQLKAYANNLKSRFMPFASAPADEGAD</sequence>
<dbReference type="GO" id="GO:0005737">
    <property type="term" value="C:cytoplasm"/>
    <property type="evidence" value="ECO:0007669"/>
    <property type="project" value="UniProtKB-SubCell"/>
</dbReference>
<gene>
    <name evidence="5" type="ORF">CCUR1050_LOCUS25407</name>
</gene>
<dbReference type="GO" id="GO:0009791">
    <property type="term" value="P:post-embryonic development"/>
    <property type="evidence" value="ECO:0007669"/>
    <property type="project" value="TreeGrafter"/>
</dbReference>
<dbReference type="PANTHER" id="PTHR13463">
    <property type="entry name" value="PROTEIN C10"/>
    <property type="match status" value="1"/>
</dbReference>
<keyword evidence="4" id="KW-0963">Cytoplasm</keyword>
<evidence type="ECO:0000256" key="4">
    <source>
        <dbReference type="ARBA" id="ARBA00022490"/>
    </source>
</evidence>
<evidence type="ECO:0000313" key="5">
    <source>
        <dbReference type="EMBL" id="CAD8648150.1"/>
    </source>
</evidence>
<evidence type="ECO:0000256" key="2">
    <source>
        <dbReference type="ARBA" id="ARBA00007083"/>
    </source>
</evidence>
<organism evidence="5">
    <name type="scientific">Cryptomonas curvata</name>
    <dbReference type="NCBI Taxonomy" id="233186"/>
    <lineage>
        <taxon>Eukaryota</taxon>
        <taxon>Cryptophyceae</taxon>
        <taxon>Cryptomonadales</taxon>
        <taxon>Cryptomonadaceae</taxon>
        <taxon>Cryptomonas</taxon>
    </lineage>
</organism>
<protein>
    <recommendedName>
        <fullName evidence="3">Protein C10</fullName>
    </recommendedName>
</protein>
<dbReference type="InterPro" id="IPR026317">
    <property type="entry name" value="P_C10"/>
</dbReference>
<proteinExistence type="inferred from homology"/>
<dbReference type="AlphaFoldDB" id="A0A7S0MRD7"/>
<dbReference type="Pfam" id="PF14974">
    <property type="entry name" value="P_C10"/>
    <property type="match status" value="1"/>
</dbReference>
<comment type="similarity">
    <text evidence="2">Belongs to the UPF0456 family.</text>
</comment>
<evidence type="ECO:0000256" key="3">
    <source>
        <dbReference type="ARBA" id="ARBA00020502"/>
    </source>
</evidence>